<reference evidence="2 3" key="1">
    <citation type="submission" date="2019-08" db="EMBL/GenBank/DDBJ databases">
        <title>Deep-cultivation of Planctomycetes and their phenomic and genomic characterization uncovers novel biology.</title>
        <authorList>
            <person name="Wiegand S."/>
            <person name="Jogler M."/>
            <person name="Boedeker C."/>
            <person name="Pinto D."/>
            <person name="Vollmers J."/>
            <person name="Rivas-Marin E."/>
            <person name="Kohn T."/>
            <person name="Peeters S.H."/>
            <person name="Heuer A."/>
            <person name="Rast P."/>
            <person name="Oberbeckmann S."/>
            <person name="Bunk B."/>
            <person name="Jeske O."/>
            <person name="Meyerdierks A."/>
            <person name="Storesund J.E."/>
            <person name="Kallscheuer N."/>
            <person name="Luecker S."/>
            <person name="Lage O.M."/>
            <person name="Pohl T."/>
            <person name="Merkel B.J."/>
            <person name="Hornburger P."/>
            <person name="Mueller R.-W."/>
            <person name="Bruemmer F."/>
            <person name="Labrenz M."/>
            <person name="Spormann A.M."/>
            <person name="Op den Camp H."/>
            <person name="Overmann J."/>
            <person name="Amann R."/>
            <person name="Jetten M.S.M."/>
            <person name="Mascher T."/>
            <person name="Medema M.H."/>
            <person name="Devos D.P."/>
            <person name="Kaster A.-K."/>
            <person name="Ovreas L."/>
            <person name="Rohde M."/>
            <person name="Galperin M.Y."/>
            <person name="Jogler C."/>
        </authorList>
    </citation>
    <scope>NUCLEOTIDE SEQUENCE [LARGE SCALE GENOMIC DNA]</scope>
    <source>
        <strain evidence="2 3">FC18</strain>
    </source>
</reference>
<dbReference type="STRING" id="980251.GCA_001642875_00093"/>
<gene>
    <name evidence="2" type="ORF">MFFC18_22140</name>
</gene>
<name>A0A5B9P7M2_9BACT</name>
<dbReference type="Gene3D" id="3.40.50.300">
    <property type="entry name" value="P-loop containing nucleotide triphosphate hydrolases"/>
    <property type="match status" value="1"/>
</dbReference>
<evidence type="ECO:0000313" key="3">
    <source>
        <dbReference type="Proteomes" id="UP000322214"/>
    </source>
</evidence>
<evidence type="ECO:0000256" key="1">
    <source>
        <dbReference type="ARBA" id="ARBA00022679"/>
    </source>
</evidence>
<dbReference type="Pfam" id="PF13469">
    <property type="entry name" value="Sulfotransfer_3"/>
    <property type="match status" value="2"/>
</dbReference>
<keyword evidence="3" id="KW-1185">Reference proteome</keyword>
<dbReference type="InterPro" id="IPR026634">
    <property type="entry name" value="TPST-like"/>
</dbReference>
<accession>A0A5B9P7M2</accession>
<dbReference type="KEGG" id="mff:MFFC18_22140"/>
<dbReference type="AlphaFoldDB" id="A0A5B9P7M2"/>
<proteinExistence type="predicted"/>
<dbReference type="GO" id="GO:0008476">
    <property type="term" value="F:protein-tyrosine sulfotransferase activity"/>
    <property type="evidence" value="ECO:0007669"/>
    <property type="project" value="InterPro"/>
</dbReference>
<keyword evidence="1 2" id="KW-0808">Transferase</keyword>
<dbReference type="Proteomes" id="UP000322214">
    <property type="component" value="Chromosome"/>
</dbReference>
<evidence type="ECO:0000313" key="2">
    <source>
        <dbReference type="EMBL" id="QEG22334.1"/>
    </source>
</evidence>
<dbReference type="EMBL" id="CP042912">
    <property type="protein sequence ID" value="QEG22334.1"/>
    <property type="molecule type" value="Genomic_DNA"/>
</dbReference>
<dbReference type="PANTHER" id="PTHR12788">
    <property type="entry name" value="PROTEIN-TYROSINE SULFOTRANSFERASE 2"/>
    <property type="match status" value="1"/>
</dbReference>
<sequence length="298" mass="33789">MCISMNHFPKIKIDPPAVIIGAARSGTNMLRNLLSELEPFATWPCDEINYIWRHGNREFETDEFTAEMANEKTVAYIRKQFARFAKDHPGKMVIEKTCANTLRCEFVQAVLPNAKFIHIIRDGRDAAASASLRWNAGLDIGYLMKKARYVPKTDVPYYALRYLGSHIYRLTAKKDRLSTWGPKFTGMQTAFEQNDLAVGCAIQWKSCVSKAIEQLGKLDQKKVMTVRYEAVTSDPAMWLNKICEFLDRDVAPVSIAELTDSVSKKSVGKWQKQLSELQVQQINEVAGDLLTKLGYVEP</sequence>
<dbReference type="PANTHER" id="PTHR12788:SF10">
    <property type="entry name" value="PROTEIN-TYROSINE SULFOTRANSFERASE"/>
    <property type="match status" value="1"/>
</dbReference>
<protein>
    <submittedName>
        <fullName evidence="2">Sulfotransferase domain protein</fullName>
    </submittedName>
</protein>
<dbReference type="SUPFAM" id="SSF52540">
    <property type="entry name" value="P-loop containing nucleoside triphosphate hydrolases"/>
    <property type="match status" value="1"/>
</dbReference>
<dbReference type="InterPro" id="IPR027417">
    <property type="entry name" value="P-loop_NTPase"/>
</dbReference>
<organism evidence="2 3">
    <name type="scientific">Mariniblastus fucicola</name>
    <dbReference type="NCBI Taxonomy" id="980251"/>
    <lineage>
        <taxon>Bacteria</taxon>
        <taxon>Pseudomonadati</taxon>
        <taxon>Planctomycetota</taxon>
        <taxon>Planctomycetia</taxon>
        <taxon>Pirellulales</taxon>
        <taxon>Pirellulaceae</taxon>
        <taxon>Mariniblastus</taxon>
    </lineage>
</organism>